<dbReference type="HAMAP" id="MF_00457">
    <property type="entry name" value="UPF0173"/>
    <property type="match status" value="1"/>
</dbReference>
<dbReference type="InterPro" id="IPR001279">
    <property type="entry name" value="Metallo-B-lactamas"/>
</dbReference>
<evidence type="ECO:0000256" key="1">
    <source>
        <dbReference type="ARBA" id="ARBA00022801"/>
    </source>
</evidence>
<evidence type="ECO:0000313" key="4">
    <source>
        <dbReference type="EMBL" id="STY71044.1"/>
    </source>
</evidence>
<sequence length="225" mass="24275">MIKFKYYGHACFLLETDNEKLLFDPFLTGNPVASISADEVECDYILLTHAHGDHYGDATQIAQKTGAKVISTPEVLTKLPSDYANVHGMNLGGSFTFPFGIVTMVPALHSAGVEGGIPCGFVIKFNDDTVVYFAGDTALFSDMALIGEKQQIDYAILPIGSNYTMDAKDAAKAVQLLNAKHAIPVHYNTWPVIAENPEAFKSYAESISHASVDIVPVGSSLDLVK</sequence>
<accession>A0A378NRM9</accession>
<dbReference type="Gene3D" id="3.60.15.10">
    <property type="entry name" value="Ribonuclease Z/Hydroxyacylglutathione hydrolase-like"/>
    <property type="match status" value="1"/>
</dbReference>
<dbReference type="InterPro" id="IPR022877">
    <property type="entry name" value="UPF0173"/>
</dbReference>
<evidence type="ECO:0000313" key="5">
    <source>
        <dbReference type="Proteomes" id="UP000255234"/>
    </source>
</evidence>
<dbReference type="InterPro" id="IPR036866">
    <property type="entry name" value="RibonucZ/Hydroxyglut_hydro"/>
</dbReference>
<dbReference type="SMART" id="SM00849">
    <property type="entry name" value="Lactamase_B"/>
    <property type="match status" value="1"/>
</dbReference>
<proteinExistence type="inferred from homology"/>
<dbReference type="Proteomes" id="UP000255234">
    <property type="component" value="Unassembled WGS sequence"/>
</dbReference>
<dbReference type="Pfam" id="PF12706">
    <property type="entry name" value="Lactamase_B_2"/>
    <property type="match status" value="1"/>
</dbReference>
<keyword evidence="1 2" id="KW-0378">Hydrolase</keyword>
<feature type="domain" description="Metallo-beta-lactamase" evidence="3">
    <location>
        <begin position="8"/>
        <end position="186"/>
    </location>
</feature>
<comment type="similarity">
    <text evidence="2">Belongs to the UPF0173 family.</text>
</comment>
<organism evidence="4 5">
    <name type="scientific">Megamonas hypermegale</name>
    <dbReference type="NCBI Taxonomy" id="158847"/>
    <lineage>
        <taxon>Bacteria</taxon>
        <taxon>Bacillati</taxon>
        <taxon>Bacillota</taxon>
        <taxon>Negativicutes</taxon>
        <taxon>Selenomonadales</taxon>
        <taxon>Selenomonadaceae</taxon>
        <taxon>Megamonas</taxon>
    </lineage>
</organism>
<reference evidence="4 5" key="1">
    <citation type="submission" date="2018-06" db="EMBL/GenBank/DDBJ databases">
        <authorList>
            <consortium name="Pathogen Informatics"/>
            <person name="Doyle S."/>
        </authorList>
    </citation>
    <scope>NUCLEOTIDE SEQUENCE [LARGE SCALE GENOMIC DNA]</scope>
    <source>
        <strain evidence="4 5">NCTC10571</strain>
    </source>
</reference>
<protein>
    <recommendedName>
        <fullName evidence="2">UPF0173 metal-dependent hydrolase NCTC10571_01196</fullName>
    </recommendedName>
</protein>
<dbReference type="RefSeq" id="WP_115151431.1">
    <property type="nucleotide sequence ID" value="NZ_UGPP01000001.1"/>
</dbReference>
<dbReference type="GO" id="GO:0016787">
    <property type="term" value="F:hydrolase activity"/>
    <property type="evidence" value="ECO:0007669"/>
    <property type="project" value="UniProtKB-UniRule"/>
</dbReference>
<gene>
    <name evidence="4" type="ORF">NCTC10571_01196</name>
</gene>
<dbReference type="PANTHER" id="PTHR43546:SF3">
    <property type="entry name" value="UPF0173 METAL-DEPENDENT HYDROLASE MJ1163"/>
    <property type="match status" value="1"/>
</dbReference>
<dbReference type="NCBIfam" id="NF001911">
    <property type="entry name" value="PRK00685.1"/>
    <property type="match status" value="1"/>
</dbReference>
<dbReference type="InterPro" id="IPR050114">
    <property type="entry name" value="UPF0173_UPF0282_UlaG_hydrolase"/>
</dbReference>
<evidence type="ECO:0000259" key="3">
    <source>
        <dbReference type="SMART" id="SM00849"/>
    </source>
</evidence>
<dbReference type="AlphaFoldDB" id="A0A378NRM9"/>
<dbReference type="SUPFAM" id="SSF56281">
    <property type="entry name" value="Metallo-hydrolase/oxidoreductase"/>
    <property type="match status" value="1"/>
</dbReference>
<dbReference type="PANTHER" id="PTHR43546">
    <property type="entry name" value="UPF0173 METAL-DEPENDENT HYDROLASE MJ1163-RELATED"/>
    <property type="match status" value="1"/>
</dbReference>
<evidence type="ECO:0000256" key="2">
    <source>
        <dbReference type="HAMAP-Rule" id="MF_00457"/>
    </source>
</evidence>
<dbReference type="EMBL" id="UGPP01000001">
    <property type="protein sequence ID" value="STY71044.1"/>
    <property type="molecule type" value="Genomic_DNA"/>
</dbReference>
<name>A0A378NRM9_9FIRM</name>